<reference evidence="2 3" key="1">
    <citation type="submission" date="2020-02" db="EMBL/GenBank/DDBJ databases">
        <title>Draft genome sequence of Haematococcus lacustris strain NIES-144.</title>
        <authorList>
            <person name="Morimoto D."/>
            <person name="Nakagawa S."/>
            <person name="Yoshida T."/>
            <person name="Sawayama S."/>
        </authorList>
    </citation>
    <scope>NUCLEOTIDE SEQUENCE [LARGE SCALE GENOMIC DNA]</scope>
    <source>
        <strain evidence="2 3">NIES-144</strain>
    </source>
</reference>
<accession>A0A699ZQU5</accession>
<name>A0A699ZQU5_HAELA</name>
<gene>
    <name evidence="2" type="ORF">HaLaN_22524</name>
</gene>
<protein>
    <submittedName>
        <fullName evidence="2">Uncharacterized protein</fullName>
    </submittedName>
</protein>
<dbReference type="AlphaFoldDB" id="A0A699ZQU5"/>
<comment type="caution">
    <text evidence="2">The sequence shown here is derived from an EMBL/GenBank/DDBJ whole genome shotgun (WGS) entry which is preliminary data.</text>
</comment>
<feature type="region of interest" description="Disordered" evidence="1">
    <location>
        <begin position="201"/>
        <end position="220"/>
    </location>
</feature>
<dbReference type="Proteomes" id="UP000485058">
    <property type="component" value="Unassembled WGS sequence"/>
</dbReference>
<evidence type="ECO:0000256" key="1">
    <source>
        <dbReference type="SAM" id="MobiDB-lite"/>
    </source>
</evidence>
<organism evidence="2 3">
    <name type="scientific">Haematococcus lacustris</name>
    <name type="common">Green alga</name>
    <name type="synonym">Haematococcus pluvialis</name>
    <dbReference type="NCBI Taxonomy" id="44745"/>
    <lineage>
        <taxon>Eukaryota</taxon>
        <taxon>Viridiplantae</taxon>
        <taxon>Chlorophyta</taxon>
        <taxon>core chlorophytes</taxon>
        <taxon>Chlorophyceae</taxon>
        <taxon>CS clade</taxon>
        <taxon>Chlamydomonadales</taxon>
        <taxon>Haematococcaceae</taxon>
        <taxon>Haematococcus</taxon>
    </lineage>
</organism>
<evidence type="ECO:0000313" key="2">
    <source>
        <dbReference type="EMBL" id="GFH24681.1"/>
    </source>
</evidence>
<keyword evidence="3" id="KW-1185">Reference proteome</keyword>
<dbReference type="EMBL" id="BLLF01002604">
    <property type="protein sequence ID" value="GFH24681.1"/>
    <property type="molecule type" value="Genomic_DNA"/>
</dbReference>
<evidence type="ECO:0000313" key="3">
    <source>
        <dbReference type="Proteomes" id="UP000485058"/>
    </source>
</evidence>
<sequence>MAGCHGQQGGVPGTRTVPLCAMGLSSVALQHPQRKMESSPLRYTAVHFTHGAQFSQRHLTQPSQSHSACSFRCSSTMYRRSARKVSAGTYNPTALQYSFTIFTLSFLPKVHNCITLSGANEHRRGRSSCACSKSRGWVMQRHVHPAVEHCTALPPVYPAPSTTDDPHLLLHGEPCWGQQQDGAWAEVGWLAPAPAAVGPQHAQLQQPQRKLCGPVEPVKA</sequence>
<proteinExistence type="predicted"/>